<dbReference type="EMBL" id="HBGH01014453">
    <property type="protein sequence ID" value="CAD9235914.1"/>
    <property type="molecule type" value="Transcribed_RNA"/>
</dbReference>
<feature type="chain" id="PRO_5036191658" evidence="6">
    <location>
        <begin position="24"/>
        <end position="882"/>
    </location>
</feature>
<feature type="compositionally biased region" description="Basic and acidic residues" evidence="5">
    <location>
        <begin position="544"/>
        <end position="565"/>
    </location>
</feature>
<dbReference type="GO" id="GO:0030968">
    <property type="term" value="P:endoplasmic reticulum unfolded protein response"/>
    <property type="evidence" value="ECO:0007669"/>
    <property type="project" value="TreeGrafter"/>
</dbReference>
<reference evidence="10" key="1">
    <citation type="submission" date="2021-01" db="EMBL/GenBank/DDBJ databases">
        <authorList>
            <person name="Corre E."/>
            <person name="Pelletier E."/>
            <person name="Niang G."/>
            <person name="Scheremetjew M."/>
            <person name="Finn R."/>
            <person name="Kale V."/>
            <person name="Holt S."/>
            <person name="Cochrane G."/>
            <person name="Meng A."/>
            <person name="Brown T."/>
            <person name="Cohen L."/>
        </authorList>
    </citation>
    <scope>NUCLEOTIDE SEQUENCE</scope>
    <source>
        <strain evidence="10">SAG 36.94</strain>
    </source>
</reference>
<organism evidence="10">
    <name type="scientific">Compsopogon caeruleus</name>
    <dbReference type="NCBI Taxonomy" id="31354"/>
    <lineage>
        <taxon>Eukaryota</taxon>
        <taxon>Rhodophyta</taxon>
        <taxon>Compsopogonophyceae</taxon>
        <taxon>Compsopogonales</taxon>
        <taxon>Compsopogonaceae</taxon>
        <taxon>Compsopogon</taxon>
    </lineage>
</organism>
<dbReference type="EMBL" id="HBGH01014455">
    <property type="protein sequence ID" value="CAD9235916.1"/>
    <property type="molecule type" value="Transcribed_RNA"/>
</dbReference>
<feature type="compositionally biased region" description="Polar residues" evidence="5">
    <location>
        <begin position="815"/>
        <end position="824"/>
    </location>
</feature>
<dbReference type="EMBL" id="HBGH01014452">
    <property type="protein sequence ID" value="CAD9235913.1"/>
    <property type="molecule type" value="Transcribed_RNA"/>
</dbReference>
<name>A0A6T6CI20_9RHOD</name>
<dbReference type="Gene3D" id="1.20.1270.10">
    <property type="match status" value="1"/>
</dbReference>
<dbReference type="Gene3D" id="3.30.420.40">
    <property type="match status" value="2"/>
</dbReference>
<evidence type="ECO:0000256" key="3">
    <source>
        <dbReference type="ARBA" id="ARBA00022840"/>
    </source>
</evidence>
<keyword evidence="3" id="KW-0067">ATP-binding</keyword>
<dbReference type="Gene3D" id="3.30.30.30">
    <property type="match status" value="1"/>
</dbReference>
<gene>
    <name evidence="7" type="ORF">CCAE0312_LOCUS8005</name>
    <name evidence="8" type="ORF">CCAE0312_LOCUS8006</name>
    <name evidence="9" type="ORF">CCAE0312_LOCUS8007</name>
    <name evidence="10" type="ORF">CCAE0312_LOCUS8008</name>
</gene>
<dbReference type="InterPro" id="IPR029047">
    <property type="entry name" value="HSP70_peptide-bd_sf"/>
</dbReference>
<evidence type="ECO:0000256" key="5">
    <source>
        <dbReference type="SAM" id="MobiDB-lite"/>
    </source>
</evidence>
<dbReference type="InterPro" id="IPR013126">
    <property type="entry name" value="Hsp_70_fam"/>
</dbReference>
<evidence type="ECO:0000313" key="7">
    <source>
        <dbReference type="EMBL" id="CAD9235913.1"/>
    </source>
</evidence>
<evidence type="ECO:0000256" key="4">
    <source>
        <dbReference type="ARBA" id="ARBA00023186"/>
    </source>
</evidence>
<keyword evidence="4" id="KW-0143">Chaperone</keyword>
<evidence type="ECO:0000256" key="2">
    <source>
        <dbReference type="ARBA" id="ARBA00022824"/>
    </source>
</evidence>
<feature type="region of interest" description="Disordered" evidence="5">
    <location>
        <begin position="544"/>
        <end position="579"/>
    </location>
</feature>
<dbReference type="PRINTS" id="PR00301">
    <property type="entry name" value="HEATSHOCK70"/>
</dbReference>
<evidence type="ECO:0000313" key="10">
    <source>
        <dbReference type="EMBL" id="CAD9235916.1"/>
    </source>
</evidence>
<sequence length="882" mass="97955">MGLQMIWIGILVTVLFFVQVTDGTVMGIDLGGQFMKVSLVRPGAGIELVTNEQAKRKTPAAIAFTRDQERLFGDAAVAYAGKDPDRVLMNVRGRLGQCDPEGLPEHCRRMAMKVADEYEFFAEEVASMLISLARQQAAAYLTVATGKKFLPTAIKDVVVAVPAWFGERERNAIADAVEMAGMNLLATINVNTAAAIKYILDTPAENAELKESFMMVDIGFSGTTVTIGSISRGKDPQDKISLQVLSHAWDQTLGSSTLDDLIAEHLGGQFDEKRGQSASPKSKDIPKVMSRLRKEAGRIREILSANTEAFCSVEALYDDIDFTGHLTRAEFEEMAEPIFGRVGNPIRKALNAANRKVSDIQTVIPFGGVTRIPRLQELILKESGRDSLNKGINADEAAVMGAAFLGATLSAHFRVRKMDIFDILPYRINAEIEREMDSGKPPQRAELFREGSKVPSKKVMTIKRVGAFNVSVFMEKPAGNSKLLGSFSIEGVEEVFKKLRNMTIEAAPAPKVALTFEVDRSGLVQIQKSEVTLEEVVTIEREVEVKKSTPQPKKDTKDAKPKGSEEPAASSEAPKEYKTEKVQQTLVHRVFPSVLPIAEDGAIKSFMLKMNRSAYEESIHRLRELDAAELRRKRQADVLNGLEGYILEVRGLLSDDVGELVTTETERDSMKEKLNDAEDWLYTDESKSLDLLESKDKSIRQVCDPFLERIAEHERRPEVVSQFRERIELMKNSTEMWYDLHEKVNSTHMEAISAVLVSLTEAEEWFNSTLAAQDALEPHETPVLRKAEVEVKLAVLQREVQIILRKLPPIVPSKEPTQTKNTKQGEGDENTTEDFYTNEPKISPNPSENSTPSDEDSSSTENGDRSDSTQDPSSDDNDAEEL</sequence>
<keyword evidence="2" id="KW-0256">Endoplasmic reticulum</keyword>
<dbReference type="GO" id="GO:0034663">
    <property type="term" value="C:endoplasmic reticulum chaperone complex"/>
    <property type="evidence" value="ECO:0007669"/>
    <property type="project" value="TreeGrafter"/>
</dbReference>
<evidence type="ECO:0000313" key="9">
    <source>
        <dbReference type="EMBL" id="CAD9235915.1"/>
    </source>
</evidence>
<dbReference type="SUPFAM" id="SSF53067">
    <property type="entry name" value="Actin-like ATPase domain"/>
    <property type="match status" value="2"/>
</dbReference>
<proteinExistence type="predicted"/>
<dbReference type="Gene3D" id="2.60.34.10">
    <property type="entry name" value="Substrate Binding Domain Of DNAk, Chain A, domain 1"/>
    <property type="match status" value="1"/>
</dbReference>
<dbReference type="GO" id="GO:0005524">
    <property type="term" value="F:ATP binding"/>
    <property type="evidence" value="ECO:0007669"/>
    <property type="project" value="UniProtKB-KW"/>
</dbReference>
<dbReference type="AlphaFoldDB" id="A0A6T6CI20"/>
<feature type="signal peptide" evidence="6">
    <location>
        <begin position="1"/>
        <end position="23"/>
    </location>
</feature>
<keyword evidence="6" id="KW-0732">Signal</keyword>
<feature type="compositionally biased region" description="Acidic residues" evidence="5">
    <location>
        <begin position="873"/>
        <end position="882"/>
    </location>
</feature>
<dbReference type="PANTHER" id="PTHR45639:SF3">
    <property type="entry name" value="HYPOXIA UP-REGULATED PROTEIN 1"/>
    <property type="match status" value="1"/>
</dbReference>
<keyword evidence="1" id="KW-0547">Nucleotide-binding</keyword>
<dbReference type="EMBL" id="HBGH01014454">
    <property type="protein sequence ID" value="CAD9235915.1"/>
    <property type="molecule type" value="Transcribed_RNA"/>
</dbReference>
<dbReference type="SUPFAM" id="SSF100920">
    <property type="entry name" value="Heat shock protein 70kD (HSP70), peptide-binding domain"/>
    <property type="match status" value="1"/>
</dbReference>
<evidence type="ECO:0000313" key="8">
    <source>
        <dbReference type="EMBL" id="CAD9235914.1"/>
    </source>
</evidence>
<dbReference type="InterPro" id="IPR029048">
    <property type="entry name" value="HSP70_C_sf"/>
</dbReference>
<evidence type="ECO:0000256" key="6">
    <source>
        <dbReference type="SAM" id="SignalP"/>
    </source>
</evidence>
<feature type="region of interest" description="Disordered" evidence="5">
    <location>
        <begin position="811"/>
        <end position="882"/>
    </location>
</feature>
<dbReference type="GO" id="GO:0140662">
    <property type="term" value="F:ATP-dependent protein folding chaperone"/>
    <property type="evidence" value="ECO:0007669"/>
    <property type="project" value="InterPro"/>
</dbReference>
<dbReference type="CDD" id="cd10230">
    <property type="entry name" value="ASKHA_NBD_HSP70_HYOU1"/>
    <property type="match status" value="1"/>
</dbReference>
<dbReference type="InterPro" id="IPR043129">
    <property type="entry name" value="ATPase_NBD"/>
</dbReference>
<evidence type="ECO:0000256" key="1">
    <source>
        <dbReference type="ARBA" id="ARBA00022741"/>
    </source>
</evidence>
<dbReference type="Pfam" id="PF00012">
    <property type="entry name" value="HSP70"/>
    <property type="match status" value="1"/>
</dbReference>
<dbReference type="PANTHER" id="PTHR45639">
    <property type="entry name" value="HSC70CB, ISOFORM G-RELATED"/>
    <property type="match status" value="1"/>
</dbReference>
<protein>
    <submittedName>
        <fullName evidence="10">Uncharacterized protein</fullName>
    </submittedName>
</protein>
<dbReference type="Gene3D" id="3.90.640.10">
    <property type="entry name" value="Actin, Chain A, domain 4"/>
    <property type="match status" value="1"/>
</dbReference>
<accession>A0A6T6CI20</accession>
<dbReference type="SUPFAM" id="SSF100934">
    <property type="entry name" value="Heat shock protein 70kD (HSP70), C-terminal subdomain"/>
    <property type="match status" value="1"/>
</dbReference>